<dbReference type="GO" id="GO:0042597">
    <property type="term" value="C:periplasmic space"/>
    <property type="evidence" value="ECO:0007669"/>
    <property type="project" value="UniProtKB-SubCell"/>
</dbReference>
<keyword evidence="5" id="KW-0574">Periplasm</keyword>
<dbReference type="GO" id="GO:0042121">
    <property type="term" value="P:alginic acid biosynthetic process"/>
    <property type="evidence" value="ECO:0007669"/>
    <property type="project" value="UniProtKB-UniPathway"/>
</dbReference>
<evidence type="ECO:0000313" key="9">
    <source>
        <dbReference type="Proteomes" id="UP000018296"/>
    </source>
</evidence>
<proteinExistence type="predicted"/>
<comment type="subcellular location">
    <subcellularLocation>
        <location evidence="1">Periplasm</location>
    </subcellularLocation>
</comment>
<keyword evidence="9" id="KW-1185">Reference proteome</keyword>
<evidence type="ECO:0000256" key="1">
    <source>
        <dbReference type="ARBA" id="ARBA00004418"/>
    </source>
</evidence>
<feature type="domain" description="AlgX/AlgJ SGNH hydrolase-like" evidence="7">
    <location>
        <begin position="112"/>
        <end position="228"/>
    </location>
</feature>
<name>V6IYX3_9BACL</name>
<evidence type="ECO:0000256" key="2">
    <source>
        <dbReference type="ARBA" id="ARBA00005182"/>
    </source>
</evidence>
<evidence type="ECO:0000256" key="3">
    <source>
        <dbReference type="ARBA" id="ARBA00022679"/>
    </source>
</evidence>
<comment type="caution">
    <text evidence="8">The sequence shown here is derived from an EMBL/GenBank/DDBJ whole genome shotgun (WGS) entry which is preliminary data.</text>
</comment>
<dbReference type="PATRIC" id="fig|1395513.3.peg.1266"/>
<dbReference type="UniPathway" id="UPA00286"/>
<organism evidence="8 9">
    <name type="scientific">Sporolactobacillus laevolacticus DSM 442</name>
    <dbReference type="NCBI Taxonomy" id="1395513"/>
    <lineage>
        <taxon>Bacteria</taxon>
        <taxon>Bacillati</taxon>
        <taxon>Bacillota</taxon>
        <taxon>Bacilli</taxon>
        <taxon>Bacillales</taxon>
        <taxon>Sporolactobacillaceae</taxon>
        <taxon>Sporolactobacillus</taxon>
    </lineage>
</organism>
<protein>
    <submittedName>
        <fullName evidence="8">Membrane protein</fullName>
    </submittedName>
</protein>
<gene>
    <name evidence="8" type="ORF">P343_06190</name>
</gene>
<evidence type="ECO:0000256" key="4">
    <source>
        <dbReference type="ARBA" id="ARBA00022729"/>
    </source>
</evidence>
<dbReference type="AlphaFoldDB" id="V6IYX3"/>
<accession>V6IYX3</accession>
<keyword evidence="3" id="KW-0808">Transferase</keyword>
<dbReference type="Proteomes" id="UP000018296">
    <property type="component" value="Unassembled WGS sequence"/>
</dbReference>
<dbReference type="EMBL" id="AWTC01000004">
    <property type="protein sequence ID" value="EST12698.1"/>
    <property type="molecule type" value="Genomic_DNA"/>
</dbReference>
<reference evidence="8 9" key="1">
    <citation type="journal article" date="2013" name="Genome Announc.">
        <title>Genome Sequence of Sporolactobacillus laevolacticus DSM442, an Efficient Polymer-Grade D-Lactate Producer from Agricultural Waste Cottonseed as a Nitrogen Source.</title>
        <authorList>
            <person name="Wang H."/>
            <person name="Wang L."/>
            <person name="Ju J."/>
            <person name="Yu B."/>
            <person name="Ma Y."/>
        </authorList>
    </citation>
    <scope>NUCLEOTIDE SEQUENCE [LARGE SCALE GENOMIC DNA]</scope>
    <source>
        <strain evidence="8 9">DSM 442</strain>
    </source>
</reference>
<dbReference type="InterPro" id="IPR031811">
    <property type="entry name" value="ALGX/ALGJ_SGNH-like"/>
</dbReference>
<keyword evidence="4" id="KW-0732">Signal</keyword>
<dbReference type="RefSeq" id="WP_023509529.1">
    <property type="nucleotide sequence ID" value="NZ_AWTC01000004.1"/>
</dbReference>
<evidence type="ECO:0000256" key="5">
    <source>
        <dbReference type="ARBA" id="ARBA00022764"/>
    </source>
</evidence>
<dbReference type="eggNOG" id="ENOG502ZAW2">
    <property type="taxonomic scope" value="Bacteria"/>
</dbReference>
<dbReference type="Pfam" id="PF16822">
    <property type="entry name" value="ALGX"/>
    <property type="match status" value="1"/>
</dbReference>
<dbReference type="GO" id="GO:0016740">
    <property type="term" value="F:transferase activity"/>
    <property type="evidence" value="ECO:0007669"/>
    <property type="project" value="UniProtKB-KW"/>
</dbReference>
<comment type="pathway">
    <text evidence="2">Glycan biosynthesis; alginate biosynthesis.</text>
</comment>
<sequence>MKKFFIIRLITAILFICVLFTYSIMNFMNALDPIKAALSKVKPAPSKQFVDSVNSAIDENVYGKYSMVEGYGYLQKLLGKNEEANFEVVKDNSGSLHYTYFTSKPNPVGDLADRVERLKEGIKDKKARLVVLMPPDKNVRGYTKFPKGIPYSYANETADNFLKAVREKQIDTLDFRTHLLNSGIPAKDLFFKTDHHWKIQTAFWAFSELVSYLNRNDQMNLDPDHYYTNIKNYNQITYKHSYLGSLGAKTGTLYAGIDDFTLIYPKFKTDYTFHSQNSLFKINTSGRFEDALMNGHPFHVSGNNALFSLESDKYFTYLYGNQALVHIVNKQNPKGPKVLFIKDSMSVPLAAFFSTVCSDVYLVDPRYYHGDMSKLINSYKHLDDIFVSIYPEDLNKEFFPY</sequence>
<evidence type="ECO:0000256" key="6">
    <source>
        <dbReference type="ARBA" id="ARBA00022841"/>
    </source>
</evidence>
<keyword evidence="6" id="KW-0016">Alginate biosynthesis</keyword>
<dbReference type="OrthoDB" id="175771at2"/>
<evidence type="ECO:0000259" key="7">
    <source>
        <dbReference type="Pfam" id="PF16822"/>
    </source>
</evidence>
<dbReference type="STRING" id="1395513.P343_06190"/>
<evidence type="ECO:0000313" key="8">
    <source>
        <dbReference type="EMBL" id="EST12698.1"/>
    </source>
</evidence>